<feature type="transmembrane region" description="Helical" evidence="13">
    <location>
        <begin position="386"/>
        <end position="408"/>
    </location>
</feature>
<evidence type="ECO:0000256" key="11">
    <source>
        <dbReference type="ARBA" id="ARBA00023136"/>
    </source>
</evidence>
<evidence type="ECO:0000256" key="13">
    <source>
        <dbReference type="SAM" id="Phobius"/>
    </source>
</evidence>
<keyword evidence="5" id="KW-0813">Transport</keyword>
<feature type="transmembrane region" description="Helical" evidence="13">
    <location>
        <begin position="60"/>
        <end position="83"/>
    </location>
</feature>
<evidence type="ECO:0000256" key="4">
    <source>
        <dbReference type="ARBA" id="ARBA00020268"/>
    </source>
</evidence>
<evidence type="ECO:0000313" key="14">
    <source>
        <dbReference type="EMBL" id="MCU6705767.1"/>
    </source>
</evidence>
<keyword evidence="7" id="KW-1003">Cell membrane</keyword>
<dbReference type="Pfam" id="PF01554">
    <property type="entry name" value="MatE"/>
    <property type="match status" value="2"/>
</dbReference>
<feature type="transmembrane region" description="Helical" evidence="13">
    <location>
        <begin position="195"/>
        <end position="215"/>
    </location>
</feature>
<dbReference type="PANTHER" id="PTHR43298">
    <property type="entry name" value="MULTIDRUG RESISTANCE PROTEIN NORM-RELATED"/>
    <property type="match status" value="1"/>
</dbReference>
<feature type="transmembrane region" description="Helical" evidence="13">
    <location>
        <begin position="351"/>
        <end position="374"/>
    </location>
</feature>
<dbReference type="GO" id="GO:0015297">
    <property type="term" value="F:antiporter activity"/>
    <property type="evidence" value="ECO:0007669"/>
    <property type="project" value="UniProtKB-KW"/>
</dbReference>
<dbReference type="InterPro" id="IPR050222">
    <property type="entry name" value="MATE_MdtK"/>
</dbReference>
<keyword evidence="9 13" id="KW-1133">Transmembrane helix</keyword>
<feature type="transmembrane region" description="Helical" evidence="13">
    <location>
        <begin position="318"/>
        <end position="345"/>
    </location>
</feature>
<evidence type="ECO:0000256" key="2">
    <source>
        <dbReference type="ARBA" id="ARBA00004651"/>
    </source>
</evidence>
<dbReference type="InterPro" id="IPR048279">
    <property type="entry name" value="MdtK-like"/>
</dbReference>
<accession>A0AAE3IJX4</accession>
<feature type="transmembrane region" description="Helical" evidence="13">
    <location>
        <begin position="95"/>
        <end position="124"/>
    </location>
</feature>
<evidence type="ECO:0000256" key="3">
    <source>
        <dbReference type="ARBA" id="ARBA00010199"/>
    </source>
</evidence>
<evidence type="ECO:0000256" key="9">
    <source>
        <dbReference type="ARBA" id="ARBA00022989"/>
    </source>
</evidence>
<keyword evidence="11 13" id="KW-0472">Membrane</keyword>
<gene>
    <name evidence="14" type="ORF">OCV57_07505</name>
</gene>
<comment type="caution">
    <text evidence="14">The sequence shown here is derived from an EMBL/GenBank/DDBJ whole genome shotgun (WGS) entry which is preliminary data.</text>
</comment>
<organism evidence="14 15">
    <name type="scientific">Hominimerdicola aceti</name>
    <dbReference type="NCBI Taxonomy" id="2981726"/>
    <lineage>
        <taxon>Bacteria</taxon>
        <taxon>Bacillati</taxon>
        <taxon>Bacillota</taxon>
        <taxon>Clostridia</taxon>
        <taxon>Eubacteriales</taxon>
        <taxon>Oscillospiraceae</taxon>
        <taxon>Hominimerdicola</taxon>
    </lineage>
</organism>
<dbReference type="AlphaFoldDB" id="A0AAE3IJX4"/>
<protein>
    <recommendedName>
        <fullName evidence="4">Probable multidrug resistance protein NorM</fullName>
    </recommendedName>
    <alternativeName>
        <fullName evidence="12">Multidrug-efflux transporter</fullName>
    </alternativeName>
</protein>
<evidence type="ECO:0000256" key="12">
    <source>
        <dbReference type="ARBA" id="ARBA00031636"/>
    </source>
</evidence>
<dbReference type="InterPro" id="IPR002528">
    <property type="entry name" value="MATE_fam"/>
</dbReference>
<dbReference type="Proteomes" id="UP001208131">
    <property type="component" value="Unassembled WGS sequence"/>
</dbReference>
<proteinExistence type="inferred from homology"/>
<evidence type="ECO:0000256" key="10">
    <source>
        <dbReference type="ARBA" id="ARBA00023065"/>
    </source>
</evidence>
<evidence type="ECO:0000256" key="8">
    <source>
        <dbReference type="ARBA" id="ARBA00022692"/>
    </source>
</evidence>
<evidence type="ECO:0000256" key="7">
    <source>
        <dbReference type="ARBA" id="ARBA00022475"/>
    </source>
</evidence>
<dbReference type="PIRSF" id="PIRSF006603">
    <property type="entry name" value="DinF"/>
    <property type="match status" value="1"/>
</dbReference>
<sequence>MKNKKIDMLNGPLVGKIVIFALPLALSSILQQLFNSADLAVVGRFDSDKAMAAVGSNSSLVNLIVSLFLGLSVGANVVVARLIGQGRKDKANEAVHTVVLLAVISGFIILGVGEILAPILLGMMNVPDDVLKLATLYLRIFFFAMPFIEIYDFGSAVLRSKGDSTRPLYALITAGVINVILNLVFVIVFKMGVAGVATATVISNFFSACMILYFLTHEEEMLRLDVRKLRIRWKYLLGIIKIGLPAGLQSMVFSLSNVVIQAAINSFGSDGIAGSTAEQNFEFMAYFVINAFAQTATTFTSQNFAAQDKERCKKIYRLCTFIGLASCLGLSLIFLIGRHLFIQIFSTDENVIHYAMIRMWSVCLLELLTGVYEISGGCLRGMGHSMTPAVITVLGTCVFRLVWVNTIYAAHRSYLMLMIVYPVSWVITGAAVTVAYFIIRRKEFAQIGKRRADII</sequence>
<comment type="function">
    <text evidence="1">Multidrug efflux pump.</text>
</comment>
<dbReference type="GO" id="GO:0006811">
    <property type="term" value="P:monoatomic ion transport"/>
    <property type="evidence" value="ECO:0007669"/>
    <property type="project" value="UniProtKB-KW"/>
</dbReference>
<evidence type="ECO:0000256" key="1">
    <source>
        <dbReference type="ARBA" id="ARBA00003408"/>
    </source>
</evidence>
<keyword evidence="10" id="KW-0406">Ion transport</keyword>
<dbReference type="PANTHER" id="PTHR43298:SF2">
    <property type="entry name" value="FMN_FAD EXPORTER YEEO-RELATED"/>
    <property type="match status" value="1"/>
</dbReference>
<dbReference type="NCBIfam" id="TIGR00797">
    <property type="entry name" value="matE"/>
    <property type="match status" value="1"/>
</dbReference>
<reference evidence="14 15" key="1">
    <citation type="journal article" date="2021" name="ISME Commun">
        <title>Automated analysis of genomic sequences facilitates high-throughput and comprehensive description of bacteria.</title>
        <authorList>
            <person name="Hitch T.C.A."/>
        </authorList>
    </citation>
    <scope>NUCLEOTIDE SEQUENCE [LARGE SCALE GENOMIC DNA]</scope>
    <source>
        <strain evidence="14 15">Sanger_31</strain>
    </source>
</reference>
<feature type="transmembrane region" description="Helical" evidence="13">
    <location>
        <begin position="414"/>
        <end position="439"/>
    </location>
</feature>
<dbReference type="CDD" id="cd13138">
    <property type="entry name" value="MATE_yoeA_like"/>
    <property type="match status" value="1"/>
</dbReference>
<feature type="transmembrane region" description="Helical" evidence="13">
    <location>
        <begin position="168"/>
        <end position="189"/>
    </location>
</feature>
<keyword evidence="8 13" id="KW-0812">Transmembrane</keyword>
<keyword evidence="6" id="KW-0050">Antiport</keyword>
<name>A0AAE3IJX4_9FIRM</name>
<dbReference type="GO" id="GO:0042910">
    <property type="term" value="F:xenobiotic transmembrane transporter activity"/>
    <property type="evidence" value="ECO:0007669"/>
    <property type="project" value="InterPro"/>
</dbReference>
<comment type="subcellular location">
    <subcellularLocation>
        <location evidence="2">Cell membrane</location>
        <topology evidence="2">Multi-pass membrane protein</topology>
    </subcellularLocation>
</comment>
<feature type="transmembrane region" description="Helical" evidence="13">
    <location>
        <begin position="235"/>
        <end position="264"/>
    </location>
</feature>
<evidence type="ECO:0000313" key="15">
    <source>
        <dbReference type="Proteomes" id="UP001208131"/>
    </source>
</evidence>
<comment type="similarity">
    <text evidence="3">Belongs to the multi antimicrobial extrusion (MATE) (TC 2.A.66.1) family.</text>
</comment>
<dbReference type="RefSeq" id="WP_267301044.1">
    <property type="nucleotide sequence ID" value="NZ_JAOQJZ010000006.1"/>
</dbReference>
<feature type="transmembrane region" description="Helical" evidence="13">
    <location>
        <begin position="284"/>
        <end position="306"/>
    </location>
</feature>
<feature type="transmembrane region" description="Helical" evidence="13">
    <location>
        <begin position="136"/>
        <end position="156"/>
    </location>
</feature>
<dbReference type="EMBL" id="JAOQJZ010000006">
    <property type="protein sequence ID" value="MCU6705767.1"/>
    <property type="molecule type" value="Genomic_DNA"/>
</dbReference>
<evidence type="ECO:0000256" key="5">
    <source>
        <dbReference type="ARBA" id="ARBA00022448"/>
    </source>
</evidence>
<keyword evidence="15" id="KW-1185">Reference proteome</keyword>
<dbReference type="GO" id="GO:0005886">
    <property type="term" value="C:plasma membrane"/>
    <property type="evidence" value="ECO:0007669"/>
    <property type="project" value="UniProtKB-SubCell"/>
</dbReference>
<evidence type="ECO:0000256" key="6">
    <source>
        <dbReference type="ARBA" id="ARBA00022449"/>
    </source>
</evidence>